<comment type="caution">
    <text evidence="2">The sequence shown here is derived from an EMBL/GenBank/DDBJ whole genome shotgun (WGS) entry which is preliminary data.</text>
</comment>
<dbReference type="RefSeq" id="WP_379578357.1">
    <property type="nucleotide sequence ID" value="NZ_JBHUFV010000058.1"/>
</dbReference>
<evidence type="ECO:0000313" key="3">
    <source>
        <dbReference type="Proteomes" id="UP001597368"/>
    </source>
</evidence>
<dbReference type="EMBL" id="JBHUFV010000058">
    <property type="protein sequence ID" value="MFD1937302.1"/>
    <property type="molecule type" value="Genomic_DNA"/>
</dbReference>
<keyword evidence="1" id="KW-0732">Signal</keyword>
<dbReference type="PROSITE" id="PS51257">
    <property type="entry name" value="PROKAR_LIPOPROTEIN"/>
    <property type="match status" value="1"/>
</dbReference>
<sequence>MHSHKLITALALAAGLVAPVALAASPAAATAGSCRVELYDIDALNVGERDGHDELRFLVGGNLFPNNGWFTMDTGDDGDPADFGHPSTVVTSTGTASFNLREVTPPWVNSGDSLGSVIAHGSTCAPLGVGAVGYEEDFIEGMNGTFYSYKVKLKLTGL</sequence>
<feature type="chain" id="PRO_5047148180" description="Allene oxide cyclase barrel-like domain-containing protein" evidence="1">
    <location>
        <begin position="24"/>
        <end position="158"/>
    </location>
</feature>
<keyword evidence="3" id="KW-1185">Reference proteome</keyword>
<name>A0ABW4T8L2_9ACTN</name>
<reference evidence="3" key="1">
    <citation type="journal article" date="2019" name="Int. J. Syst. Evol. Microbiol.">
        <title>The Global Catalogue of Microorganisms (GCM) 10K type strain sequencing project: providing services to taxonomists for standard genome sequencing and annotation.</title>
        <authorList>
            <consortium name="The Broad Institute Genomics Platform"/>
            <consortium name="The Broad Institute Genome Sequencing Center for Infectious Disease"/>
            <person name="Wu L."/>
            <person name="Ma J."/>
        </authorList>
    </citation>
    <scope>NUCLEOTIDE SEQUENCE [LARGE SCALE GENOMIC DNA]</scope>
    <source>
        <strain evidence="3">ICMP 6774ER</strain>
    </source>
</reference>
<proteinExistence type="predicted"/>
<evidence type="ECO:0000313" key="2">
    <source>
        <dbReference type="EMBL" id="MFD1937302.1"/>
    </source>
</evidence>
<feature type="signal peptide" evidence="1">
    <location>
        <begin position="1"/>
        <end position="23"/>
    </location>
</feature>
<organism evidence="2 3">
    <name type="scientific">Nonomuraea mangrovi</name>
    <dbReference type="NCBI Taxonomy" id="2316207"/>
    <lineage>
        <taxon>Bacteria</taxon>
        <taxon>Bacillati</taxon>
        <taxon>Actinomycetota</taxon>
        <taxon>Actinomycetes</taxon>
        <taxon>Streptosporangiales</taxon>
        <taxon>Streptosporangiaceae</taxon>
        <taxon>Nonomuraea</taxon>
    </lineage>
</organism>
<evidence type="ECO:0000256" key="1">
    <source>
        <dbReference type="SAM" id="SignalP"/>
    </source>
</evidence>
<protein>
    <recommendedName>
        <fullName evidence="4">Allene oxide cyclase barrel-like domain-containing protein</fullName>
    </recommendedName>
</protein>
<dbReference type="Proteomes" id="UP001597368">
    <property type="component" value="Unassembled WGS sequence"/>
</dbReference>
<gene>
    <name evidence="2" type="ORF">ACFSKW_38120</name>
</gene>
<accession>A0ABW4T8L2</accession>
<evidence type="ECO:0008006" key="4">
    <source>
        <dbReference type="Google" id="ProtNLM"/>
    </source>
</evidence>